<dbReference type="InterPro" id="IPR003709">
    <property type="entry name" value="VanY-like_core_dom"/>
</dbReference>
<dbReference type="PANTHER" id="PTHR34385:SF1">
    <property type="entry name" value="PEPTIDOGLYCAN L-ALANYL-D-GLUTAMATE ENDOPEPTIDASE CWLK"/>
    <property type="match status" value="1"/>
</dbReference>
<dbReference type="CDD" id="cd14846">
    <property type="entry name" value="Peptidase_M15_like"/>
    <property type="match status" value="1"/>
</dbReference>
<dbReference type="Gene3D" id="3.30.1380.10">
    <property type="match status" value="1"/>
</dbReference>
<keyword evidence="2" id="KW-0645">Protease</keyword>
<accession>A0A1G7B4Y1</accession>
<name>A0A1G7B4Y1_9NOCA</name>
<keyword evidence="2" id="KW-0378">Hydrolase</keyword>
<dbReference type="Pfam" id="PF02557">
    <property type="entry name" value="VanY"/>
    <property type="match status" value="1"/>
</dbReference>
<dbReference type="AlphaFoldDB" id="A0A1G7B4Y1"/>
<dbReference type="STRING" id="168276.SAMN05444580_11273"/>
<dbReference type="EMBL" id="FNAB01000012">
    <property type="protein sequence ID" value="SDE21940.1"/>
    <property type="molecule type" value="Genomic_DNA"/>
</dbReference>
<dbReference type="InterPro" id="IPR009045">
    <property type="entry name" value="Zn_M74/Hedgehog-like"/>
</dbReference>
<dbReference type="InterPro" id="IPR052179">
    <property type="entry name" value="DD-CPase-like"/>
</dbReference>
<keyword evidence="3" id="KW-1185">Reference proteome</keyword>
<dbReference type="PANTHER" id="PTHR34385">
    <property type="entry name" value="D-ALANYL-D-ALANINE CARBOXYPEPTIDASE"/>
    <property type="match status" value="1"/>
</dbReference>
<evidence type="ECO:0000259" key="1">
    <source>
        <dbReference type="Pfam" id="PF02557"/>
    </source>
</evidence>
<evidence type="ECO:0000313" key="3">
    <source>
        <dbReference type="Proteomes" id="UP000199417"/>
    </source>
</evidence>
<sequence>MVGDSRALIGGCLESPDVTRLGRDGDDIVARRWRRGRLAVTSDRFGRGMKKSPPARQLVPLLAVAALSAACAATEGAVAVVAPPPTAAHPGETGRIADGDRVTPFDVQVPAVGRLDPVLLTAIQAAAREARDDGVSLLVTSGWRSADYQRQLLEDAVSVYGSLDAARRLVSTPELSRHVAGTAVDIGPTAAADWMIRYGAAHGLCQVYVNEMWHFELVGSPDGGCPEQLPDASAG</sequence>
<reference evidence="2 3" key="1">
    <citation type="submission" date="2016-10" db="EMBL/GenBank/DDBJ databases">
        <authorList>
            <person name="de Groot N.N."/>
        </authorList>
    </citation>
    <scope>NUCLEOTIDE SEQUENCE [LARGE SCALE GENOMIC DNA]</scope>
    <source>
        <strain evidence="2 3">JCM 11308</strain>
    </source>
</reference>
<gene>
    <name evidence="2" type="ORF">SAMN05444580_11273</name>
</gene>
<dbReference type="GO" id="GO:0004180">
    <property type="term" value="F:carboxypeptidase activity"/>
    <property type="evidence" value="ECO:0007669"/>
    <property type="project" value="UniProtKB-KW"/>
</dbReference>
<feature type="domain" description="D-alanyl-D-alanine carboxypeptidase-like core" evidence="1">
    <location>
        <begin position="115"/>
        <end position="190"/>
    </location>
</feature>
<protein>
    <submittedName>
        <fullName evidence="2">D-alanyl-D-alanine carboxypeptidase</fullName>
    </submittedName>
</protein>
<evidence type="ECO:0000313" key="2">
    <source>
        <dbReference type="EMBL" id="SDE21940.1"/>
    </source>
</evidence>
<keyword evidence="2" id="KW-0121">Carboxypeptidase</keyword>
<organism evidence="2 3">
    <name type="scientific">Rhodococcus tukisamuensis</name>
    <dbReference type="NCBI Taxonomy" id="168276"/>
    <lineage>
        <taxon>Bacteria</taxon>
        <taxon>Bacillati</taxon>
        <taxon>Actinomycetota</taxon>
        <taxon>Actinomycetes</taxon>
        <taxon>Mycobacteriales</taxon>
        <taxon>Nocardiaceae</taxon>
        <taxon>Rhodococcus</taxon>
    </lineage>
</organism>
<dbReference type="SUPFAM" id="SSF55166">
    <property type="entry name" value="Hedgehog/DD-peptidase"/>
    <property type="match status" value="1"/>
</dbReference>
<proteinExistence type="predicted"/>
<dbReference type="GO" id="GO:0006508">
    <property type="term" value="P:proteolysis"/>
    <property type="evidence" value="ECO:0007669"/>
    <property type="project" value="InterPro"/>
</dbReference>
<dbReference type="Proteomes" id="UP000199417">
    <property type="component" value="Unassembled WGS sequence"/>
</dbReference>